<evidence type="ECO:0000313" key="1">
    <source>
        <dbReference type="EMBL" id="GBO86241.1"/>
    </source>
</evidence>
<accession>A0A5M3PTW8</accession>
<comment type="caution">
    <text evidence="1">The sequence shown here is derived from an EMBL/GenBank/DDBJ whole genome shotgun (WGS) entry which is preliminary data.</text>
</comment>
<dbReference type="AlphaFoldDB" id="A0A5M3PTW8"/>
<dbReference type="Pfam" id="PF20137">
    <property type="entry name" value="BubE"/>
    <property type="match status" value="1"/>
</dbReference>
<evidence type="ECO:0000313" key="2">
    <source>
        <dbReference type="Proteomes" id="UP000340077"/>
    </source>
</evidence>
<organism evidence="1 2">
    <name type="scientific">Marinobacter salsuginis</name>
    <dbReference type="NCBI Taxonomy" id="418719"/>
    <lineage>
        <taxon>Bacteria</taxon>
        <taxon>Pseudomonadati</taxon>
        <taxon>Pseudomonadota</taxon>
        <taxon>Gammaproteobacteria</taxon>
        <taxon>Pseudomonadales</taxon>
        <taxon>Marinobacteraceae</taxon>
        <taxon>Marinobacter</taxon>
    </lineage>
</organism>
<proteinExistence type="predicted"/>
<keyword evidence="2" id="KW-1185">Reference proteome</keyword>
<reference evidence="1 2" key="1">
    <citation type="journal article" date="2019" name="J. Gen. Appl. Microbiol.">
        <title>Aerobic degradation of cis-dichloroethene by the marine bacterium Marinobacter salsuginis strain 5N-3.</title>
        <authorList>
            <person name="Inoue Y."/>
            <person name="Fukunaga Y."/>
            <person name="Katsumata H."/>
            <person name="Ohji S."/>
            <person name="Hosoyama A."/>
            <person name="Mori K."/>
            <person name="Ando K."/>
        </authorList>
    </citation>
    <scope>NUCLEOTIDE SEQUENCE [LARGE SCALE GENOMIC DNA]</scope>
    <source>
        <strain evidence="1 2">5N-3</strain>
    </source>
</reference>
<gene>
    <name evidence="1" type="ORF">MS5N3_36920</name>
</gene>
<dbReference type="InterPro" id="IPR045384">
    <property type="entry name" value="DUF6527"/>
</dbReference>
<name>A0A5M3PTW8_9GAMM</name>
<dbReference type="EMBL" id="BGZH01000006">
    <property type="protein sequence ID" value="GBO86241.1"/>
    <property type="molecule type" value="Genomic_DNA"/>
</dbReference>
<sequence>MKMKTEFVHYMPKVLQNGVLYVSQEFNTAAHLCACGCGEKVRTPLTPTEWRLSNTEKGPSLKPSIGNWQLRCKSHYWIANGNIIWAREWTRAEIEEGRKSEQLRRRSYFNRGINNAPVTVVQKIWQWLKRWFG</sequence>
<protein>
    <submittedName>
        <fullName evidence="1">Uncharacterized protein</fullName>
    </submittedName>
</protein>
<dbReference type="Proteomes" id="UP000340077">
    <property type="component" value="Unassembled WGS sequence"/>
</dbReference>